<evidence type="ECO:0000256" key="9">
    <source>
        <dbReference type="ARBA" id="ARBA00022776"/>
    </source>
</evidence>
<reference evidence="18" key="1">
    <citation type="submission" date="2023-04" db="EMBL/GenBank/DDBJ databases">
        <title>Ambrosiozyma monospora NBRC 1965.</title>
        <authorList>
            <person name="Ichikawa N."/>
            <person name="Sato H."/>
            <person name="Tonouchi N."/>
        </authorList>
    </citation>
    <scope>NUCLEOTIDE SEQUENCE</scope>
    <source>
        <strain evidence="18">NBRC 1965</strain>
    </source>
</reference>
<keyword evidence="9" id="KW-0498">Mitosis</keyword>
<keyword evidence="10" id="KW-0159">Chromosome partition</keyword>
<keyword evidence="11" id="KW-0995">Kinetochore</keyword>
<keyword evidence="8" id="KW-0493">Microtubule</keyword>
<evidence type="ECO:0000256" key="3">
    <source>
        <dbReference type="ARBA" id="ARBA00004629"/>
    </source>
</evidence>
<evidence type="ECO:0000256" key="16">
    <source>
        <dbReference type="ARBA" id="ARBA00046633"/>
    </source>
</evidence>
<evidence type="ECO:0000313" key="18">
    <source>
        <dbReference type="EMBL" id="GME86005.1"/>
    </source>
</evidence>
<keyword evidence="13" id="KW-0539">Nucleus</keyword>
<sequence>MQQYSSQLQDSISFLGNSLRFLNNSITPLKRSTQDVDNLTKTLKTRRVFDVIPESIVLERSKQLRLLVEPKIKHDIEELDLLKELYAKKKASLRKQHETLKLKLENAKDTYNLMPATTSSSFRQSSTSDHTARLNLLRSQRSRLNAKLKTLRLRQVHRLGQTPK</sequence>
<evidence type="ECO:0000256" key="2">
    <source>
        <dbReference type="ARBA" id="ARBA00004186"/>
    </source>
</evidence>
<dbReference type="Proteomes" id="UP001165063">
    <property type="component" value="Unassembled WGS sequence"/>
</dbReference>
<evidence type="ECO:0000256" key="4">
    <source>
        <dbReference type="ARBA" id="ARBA00008952"/>
    </source>
</evidence>
<comment type="subunit">
    <text evidence="16">Component of the DASH complex consisting of ASK1, DAD1, DAD2, DAD3, DAD4, DAM1, DUO1, HSK3, SPC19 and SPC34, with a stoichiometry of one copy of each subunit per complex. Multiple DASH complexes oligomerize to form a ring that encircles spindle microtubules and organizes the rod-like NDC80 complexes of the outer kinetochore. DASH complex oligomerization strengthens microtubule attachments. On cytoplasmic microtubules, DASH complexes appear to form patches instead of rings.</text>
</comment>
<evidence type="ECO:0000256" key="6">
    <source>
        <dbReference type="ARBA" id="ARBA00022454"/>
    </source>
</evidence>
<evidence type="ECO:0000256" key="13">
    <source>
        <dbReference type="ARBA" id="ARBA00023242"/>
    </source>
</evidence>
<keyword evidence="7" id="KW-0963">Cytoplasm</keyword>
<dbReference type="OrthoDB" id="3996908at2759"/>
<name>A0A9W6WLD3_AMBMO</name>
<evidence type="ECO:0000256" key="11">
    <source>
        <dbReference type="ARBA" id="ARBA00022838"/>
    </source>
</evidence>
<evidence type="ECO:0000256" key="12">
    <source>
        <dbReference type="ARBA" id="ARBA00023212"/>
    </source>
</evidence>
<evidence type="ECO:0000256" key="8">
    <source>
        <dbReference type="ARBA" id="ARBA00022701"/>
    </source>
</evidence>
<comment type="similarity">
    <text evidence="4">Belongs to the DASH complex SPC19 family.</text>
</comment>
<keyword evidence="9" id="KW-0131">Cell cycle</keyword>
<dbReference type="GO" id="GO:0008608">
    <property type="term" value="P:attachment of spindle microtubules to kinetochore"/>
    <property type="evidence" value="ECO:0007669"/>
    <property type="project" value="InterPro"/>
</dbReference>
<dbReference type="InterPro" id="IPR013251">
    <property type="entry name" value="DASH_Spc19"/>
</dbReference>
<evidence type="ECO:0000256" key="7">
    <source>
        <dbReference type="ARBA" id="ARBA00022490"/>
    </source>
</evidence>
<organism evidence="18 19">
    <name type="scientific">Ambrosiozyma monospora</name>
    <name type="common">Yeast</name>
    <name type="synonym">Endomycopsis monosporus</name>
    <dbReference type="NCBI Taxonomy" id="43982"/>
    <lineage>
        <taxon>Eukaryota</taxon>
        <taxon>Fungi</taxon>
        <taxon>Dikarya</taxon>
        <taxon>Ascomycota</taxon>
        <taxon>Saccharomycotina</taxon>
        <taxon>Pichiomycetes</taxon>
        <taxon>Pichiales</taxon>
        <taxon>Pichiaceae</taxon>
        <taxon>Ambrosiozyma</taxon>
    </lineage>
</organism>
<evidence type="ECO:0000256" key="10">
    <source>
        <dbReference type="ARBA" id="ARBA00022829"/>
    </source>
</evidence>
<keyword evidence="17" id="KW-0175">Coiled coil</keyword>
<dbReference type="Pfam" id="PF08287">
    <property type="entry name" value="DASH_Spc19"/>
    <property type="match status" value="1"/>
</dbReference>
<dbReference type="EMBL" id="BSXU01018968">
    <property type="protein sequence ID" value="GME86005.1"/>
    <property type="molecule type" value="Genomic_DNA"/>
</dbReference>
<gene>
    <name evidence="18" type="ORF">Amon01_001023300</name>
</gene>
<evidence type="ECO:0000256" key="5">
    <source>
        <dbReference type="ARBA" id="ARBA00016329"/>
    </source>
</evidence>
<evidence type="ECO:0000256" key="15">
    <source>
        <dbReference type="ARBA" id="ARBA00032583"/>
    </source>
</evidence>
<comment type="subcellular location">
    <subcellularLocation>
        <location evidence="3">Chromosome</location>
        <location evidence="3">Centromere</location>
        <location evidence="3">Kinetochore</location>
    </subcellularLocation>
    <subcellularLocation>
        <location evidence="2">Cytoplasm</location>
        <location evidence="2">Cytoskeleton</location>
        <location evidence="2">Spindle</location>
    </subcellularLocation>
    <subcellularLocation>
        <location evidence="1">Nucleus</location>
    </subcellularLocation>
</comment>
<accession>A0A9W6WLD3</accession>
<comment type="caution">
    <text evidence="18">The sequence shown here is derived from an EMBL/GenBank/DDBJ whole genome shotgun (WGS) entry which is preliminary data.</text>
</comment>
<dbReference type="GO" id="GO:0005876">
    <property type="term" value="C:spindle microtubule"/>
    <property type="evidence" value="ECO:0007669"/>
    <property type="project" value="InterPro"/>
</dbReference>
<evidence type="ECO:0000256" key="17">
    <source>
        <dbReference type="SAM" id="Coils"/>
    </source>
</evidence>
<proteinExistence type="inferred from homology"/>
<evidence type="ECO:0000313" key="19">
    <source>
        <dbReference type="Proteomes" id="UP001165063"/>
    </source>
</evidence>
<dbReference type="AlphaFoldDB" id="A0A9W6WLD3"/>
<dbReference type="PANTHER" id="PTHR28262:SF1">
    <property type="entry name" value="DASH COMPLEX SUBUNIT SPC19"/>
    <property type="match status" value="1"/>
</dbReference>
<keyword evidence="6" id="KW-0158">Chromosome</keyword>
<evidence type="ECO:0000256" key="1">
    <source>
        <dbReference type="ARBA" id="ARBA00004123"/>
    </source>
</evidence>
<protein>
    <recommendedName>
        <fullName evidence="5">DASH complex subunit SPC19</fullName>
    </recommendedName>
    <alternativeName>
        <fullName evidence="15">Outer kinetochore protein SPC19</fullName>
    </alternativeName>
</protein>
<keyword evidence="12" id="KW-0206">Cytoskeleton</keyword>
<keyword evidence="9" id="KW-0132">Cell division</keyword>
<evidence type="ECO:0000256" key="14">
    <source>
        <dbReference type="ARBA" id="ARBA00023328"/>
    </source>
</evidence>
<dbReference type="GO" id="GO:0042729">
    <property type="term" value="C:DASH complex"/>
    <property type="evidence" value="ECO:0007669"/>
    <property type="project" value="InterPro"/>
</dbReference>
<keyword evidence="19" id="KW-1185">Reference proteome</keyword>
<dbReference type="PANTHER" id="PTHR28262">
    <property type="entry name" value="DASH COMPLEX SUBUNIT SPC19"/>
    <property type="match status" value="1"/>
</dbReference>
<feature type="coiled-coil region" evidence="17">
    <location>
        <begin position="76"/>
        <end position="110"/>
    </location>
</feature>
<keyword evidence="14" id="KW-0137">Centromere</keyword>